<organism evidence="1 2">
    <name type="scientific">Paramecium pentaurelia</name>
    <dbReference type="NCBI Taxonomy" id="43138"/>
    <lineage>
        <taxon>Eukaryota</taxon>
        <taxon>Sar</taxon>
        <taxon>Alveolata</taxon>
        <taxon>Ciliophora</taxon>
        <taxon>Intramacronucleata</taxon>
        <taxon>Oligohymenophorea</taxon>
        <taxon>Peniculida</taxon>
        <taxon>Parameciidae</taxon>
        <taxon>Paramecium</taxon>
    </lineage>
</organism>
<reference evidence="1" key="1">
    <citation type="submission" date="2021-01" db="EMBL/GenBank/DDBJ databases">
        <authorList>
            <consortium name="Genoscope - CEA"/>
            <person name="William W."/>
        </authorList>
    </citation>
    <scope>NUCLEOTIDE SEQUENCE</scope>
</reference>
<protein>
    <submittedName>
        <fullName evidence="1">Uncharacterized protein</fullName>
    </submittedName>
</protein>
<dbReference type="OrthoDB" id="282161at2759"/>
<gene>
    <name evidence="1" type="ORF">PPENT_87.1.T0750082</name>
</gene>
<evidence type="ECO:0000313" key="1">
    <source>
        <dbReference type="EMBL" id="CAD8180868.1"/>
    </source>
</evidence>
<evidence type="ECO:0000313" key="2">
    <source>
        <dbReference type="Proteomes" id="UP000689195"/>
    </source>
</evidence>
<name>A0A8S1VS99_9CILI</name>
<accession>A0A8S1VS99</accession>
<keyword evidence="2" id="KW-1185">Reference proteome</keyword>
<dbReference type="AlphaFoldDB" id="A0A8S1VS99"/>
<comment type="caution">
    <text evidence="1">The sequence shown here is derived from an EMBL/GenBank/DDBJ whole genome shotgun (WGS) entry which is preliminary data.</text>
</comment>
<dbReference type="Proteomes" id="UP000689195">
    <property type="component" value="Unassembled WGS sequence"/>
</dbReference>
<proteinExistence type="predicted"/>
<dbReference type="EMBL" id="CAJJDO010000075">
    <property type="protein sequence ID" value="CAD8180868.1"/>
    <property type="molecule type" value="Genomic_DNA"/>
</dbReference>
<sequence>MNQTFFLDFQTPKISNNFNQIMYLPTFYKLGYEAWTAKTKRFMGIMPAVGCWAVWALYPNLYNTLYTDFIPPPKGVQRRVQDA</sequence>